<dbReference type="VEuPathDB" id="ToxoDB:BESB_002720"/>
<dbReference type="InterPro" id="IPR006370">
    <property type="entry name" value="HB_polyprenyltransferase-like"/>
</dbReference>
<feature type="region of interest" description="Disordered" evidence="10">
    <location>
        <begin position="692"/>
        <end position="712"/>
    </location>
</feature>
<keyword evidence="9" id="KW-0496">Mitochondrion</keyword>
<comment type="subcellular location">
    <subcellularLocation>
        <location evidence="2">Membrane</location>
        <topology evidence="2">Multi-pass membrane protein</topology>
    </subcellularLocation>
    <subcellularLocation>
        <location evidence="9">Mitochondrion inner membrane</location>
        <topology evidence="9">Multi-pass membrane protein</topology>
        <orientation evidence="9">Matrix side</orientation>
    </subcellularLocation>
</comment>
<reference evidence="11 12" key="1">
    <citation type="submission" date="2017-09" db="EMBL/GenBank/DDBJ databases">
        <title>Genome sequencing of Besnoitia besnoiti strain Bb-Ger1.</title>
        <authorList>
            <person name="Schares G."/>
            <person name="Venepally P."/>
            <person name="Lorenzi H.A."/>
        </authorList>
    </citation>
    <scope>NUCLEOTIDE SEQUENCE [LARGE SCALE GENOMIC DNA]</scope>
    <source>
        <strain evidence="11 12">Bb-Ger1</strain>
    </source>
</reference>
<dbReference type="AlphaFoldDB" id="A0A2A9MN56"/>
<dbReference type="InterPro" id="IPR030470">
    <property type="entry name" value="UbiA_prenylTrfase_CS"/>
</dbReference>
<dbReference type="GO" id="GO:0008412">
    <property type="term" value="F:4-hydroxybenzoate polyprenyltransferase activity"/>
    <property type="evidence" value="ECO:0007669"/>
    <property type="project" value="UniProtKB-EC"/>
</dbReference>
<dbReference type="InterPro" id="IPR039653">
    <property type="entry name" value="Prenyltransferase"/>
</dbReference>
<keyword evidence="9" id="KW-0999">Mitochondrion inner membrane</keyword>
<comment type="function">
    <text evidence="9">Catalyzes the prenylation of para-hydroxybenzoate (PHB) with an all-trans polyprenyl group. Mediates the second step in the final reaction sequence of coenzyme Q (CoQ) biosynthesis, which is the condensation of the polyisoprenoid side chain with PHB, generating the first membrane-bound Q intermediate.</text>
</comment>
<dbReference type="HAMAP" id="MF_01635">
    <property type="entry name" value="UbiA"/>
    <property type="match status" value="1"/>
</dbReference>
<accession>A0A2A9MN56</accession>
<dbReference type="Gene3D" id="1.20.120.1780">
    <property type="entry name" value="UbiA prenyltransferase"/>
    <property type="match status" value="1"/>
</dbReference>
<feature type="transmembrane region" description="Helical" evidence="9">
    <location>
        <begin position="450"/>
        <end position="468"/>
    </location>
</feature>
<evidence type="ECO:0000256" key="10">
    <source>
        <dbReference type="SAM" id="MobiDB-lite"/>
    </source>
</evidence>
<gene>
    <name evidence="11" type="ORF">BESB_002720</name>
</gene>
<dbReference type="Proteomes" id="UP000224006">
    <property type="component" value="Chromosome I"/>
</dbReference>
<name>A0A2A9MN56_BESBE</name>
<dbReference type="EMBL" id="NWUJ01000001">
    <property type="protein sequence ID" value="PFH37931.1"/>
    <property type="molecule type" value="Genomic_DNA"/>
</dbReference>
<dbReference type="FunFam" id="1.10.357.140:FF:000008">
    <property type="entry name" value="4-hydroxybenzoate octaprenyltransferase"/>
    <property type="match status" value="1"/>
</dbReference>
<feature type="compositionally biased region" description="Polar residues" evidence="10">
    <location>
        <begin position="703"/>
        <end position="712"/>
    </location>
</feature>
<comment type="pathway">
    <text evidence="9">Cofactor biosynthesis; ubiquinone biosynthesis.</text>
</comment>
<evidence type="ECO:0000256" key="2">
    <source>
        <dbReference type="ARBA" id="ARBA00004141"/>
    </source>
</evidence>
<dbReference type="InterPro" id="IPR044878">
    <property type="entry name" value="UbiA_sf"/>
</dbReference>
<dbReference type="FunFam" id="1.20.120.1780:FF:000001">
    <property type="entry name" value="4-hydroxybenzoate octaprenyltransferase"/>
    <property type="match status" value="1"/>
</dbReference>
<dbReference type="InterPro" id="IPR000537">
    <property type="entry name" value="UbiA_prenyltransferase"/>
</dbReference>
<evidence type="ECO:0000256" key="4">
    <source>
        <dbReference type="ARBA" id="ARBA00005985"/>
    </source>
</evidence>
<dbReference type="KEGG" id="bbes:BESB_002720"/>
<dbReference type="RefSeq" id="XP_029221940.1">
    <property type="nucleotide sequence ID" value="XM_029359027.1"/>
</dbReference>
<evidence type="ECO:0000256" key="1">
    <source>
        <dbReference type="ARBA" id="ARBA00001946"/>
    </source>
</evidence>
<evidence type="ECO:0000256" key="8">
    <source>
        <dbReference type="ARBA" id="ARBA00023136"/>
    </source>
</evidence>
<comment type="cofactor">
    <cofactor evidence="1 9">
        <name>Mg(2+)</name>
        <dbReference type="ChEBI" id="CHEBI:18420"/>
    </cofactor>
</comment>
<feature type="compositionally biased region" description="Basic residues" evidence="10">
    <location>
        <begin position="212"/>
        <end position="225"/>
    </location>
</feature>
<dbReference type="EC" id="2.5.1.39" evidence="9"/>
<dbReference type="Gene3D" id="1.10.357.140">
    <property type="entry name" value="UbiA prenyltransferase"/>
    <property type="match status" value="1"/>
</dbReference>
<feature type="region of interest" description="Disordered" evidence="10">
    <location>
        <begin position="320"/>
        <end position="345"/>
    </location>
</feature>
<evidence type="ECO:0000256" key="7">
    <source>
        <dbReference type="ARBA" id="ARBA00022989"/>
    </source>
</evidence>
<feature type="compositionally biased region" description="Low complexity" evidence="10">
    <location>
        <begin position="28"/>
        <end position="39"/>
    </location>
</feature>
<keyword evidence="9" id="KW-0831">Ubiquinone biosynthesis</keyword>
<dbReference type="Pfam" id="PF01040">
    <property type="entry name" value="UbiA"/>
    <property type="match status" value="2"/>
</dbReference>
<keyword evidence="6 9" id="KW-0812">Transmembrane</keyword>
<dbReference type="CDD" id="cd13959">
    <property type="entry name" value="PT_UbiA_COQ2"/>
    <property type="match status" value="1"/>
</dbReference>
<keyword evidence="5 9" id="KW-0808">Transferase</keyword>
<feature type="region of interest" description="Disordered" evidence="10">
    <location>
        <begin position="206"/>
        <end position="227"/>
    </location>
</feature>
<evidence type="ECO:0000256" key="6">
    <source>
        <dbReference type="ARBA" id="ARBA00022692"/>
    </source>
</evidence>
<dbReference type="OrthoDB" id="18170at2759"/>
<evidence type="ECO:0000313" key="12">
    <source>
        <dbReference type="Proteomes" id="UP000224006"/>
    </source>
</evidence>
<dbReference type="UniPathway" id="UPA00232"/>
<protein>
    <recommendedName>
        <fullName evidence="9">4-hydroxybenzoate polyprenyltransferase, mitochondrial</fullName>
        <shortName evidence="9">4-HB polyprenyltransferase</shortName>
        <ecNumber evidence="9">2.5.1.39</ecNumber>
    </recommendedName>
    <alternativeName>
        <fullName evidence="9">Para-hydroxybenzoate--polyprenyltransferase</fullName>
        <shortName evidence="9">PHB:PPT</shortName>
        <shortName evidence="9">PHB:polyprenyltransferase</shortName>
    </alternativeName>
</protein>
<comment type="pathway">
    <text evidence="3">Secondary metabolite biosynthesis.</text>
</comment>
<feature type="region of interest" description="Disordered" evidence="10">
    <location>
        <begin position="17"/>
        <end position="39"/>
    </location>
</feature>
<evidence type="ECO:0000313" key="11">
    <source>
        <dbReference type="EMBL" id="PFH37931.1"/>
    </source>
</evidence>
<evidence type="ECO:0000256" key="9">
    <source>
        <dbReference type="HAMAP-Rule" id="MF_03189"/>
    </source>
</evidence>
<proteinExistence type="inferred from homology"/>
<dbReference type="GO" id="GO:0008299">
    <property type="term" value="P:isoprenoid biosynthetic process"/>
    <property type="evidence" value="ECO:0007669"/>
    <property type="project" value="UniProtKB-UniRule"/>
</dbReference>
<dbReference type="PANTHER" id="PTHR11048">
    <property type="entry name" value="PRENYLTRANSFERASES"/>
    <property type="match status" value="1"/>
</dbReference>
<dbReference type="GO" id="GO:0005743">
    <property type="term" value="C:mitochondrial inner membrane"/>
    <property type="evidence" value="ECO:0007669"/>
    <property type="project" value="UniProtKB-SubCell"/>
</dbReference>
<sequence>MGSGRSVTRCAFRTLWRRGTQRAPPRRPSSARPEAAAGPSTLCGVPCCRQTSPCAAGNSPDGAAPCPVEKHVKSAARADAFIGDATRASSRFVPAPCGAQRLFDSLLPSEPSRYGAASTRLLSTAAALCASSSLAVFRAPPKSLLTALHAASGRWEPRYSRGRQGSHRAVVPTSACVPRPSSSLKIPLAFPSFSAASSPAAALPFSAPPRSSFRRPHQHRLRRHSPAQDDVPELRYPLLASLLPSSIFPRAAAFLDLSRFHAPIGYWLLFWPCAHSAALAAPASVYSPTYALASSAYSRAQEDGTTVQQLLQASFRQAPGSAAEAPPAGEESALESASQISSSSLPSGGAGRLQLSGEELVAPQFTALVPLDALWLDTAKWVGLCWVGAVLMRSAGCIVNDLLDRKLDARVERTRSRPLPSGRLSPQAALASLSVHLGLSLALLLQFNPATVVTALASVGLVAVYPLMKRVTHWPQLVLGLTFNWGALVGWTAVTGQLGLPEASGAASQGASAGHFSALSSDCAGAQSSSDGCSGSGDSSAFGGLGKGVAPSLAAMSSFCSLGLTPLFLYASGIFWTLTYDTIYAHQDKRDDRRVGIKSTALLFGSRTPLWTAGFSAAYAACLLGAGLSSQMAWPYYASTALCCLQLLVQSTTTNLNDPKACSDAFKRNQWVGATLFVGILASKLVENSRKQSTEGLEKETSDTCAGSLSGP</sequence>
<comment type="similarity">
    <text evidence="4 9">Belongs to the UbiA prenyltransferase family.</text>
</comment>
<dbReference type="PANTHER" id="PTHR11048:SF28">
    <property type="entry name" value="4-HYDROXYBENZOATE POLYPRENYLTRANSFERASE, MITOCHONDRIAL"/>
    <property type="match status" value="1"/>
</dbReference>
<comment type="caution">
    <text evidence="11">The sequence shown here is derived from an EMBL/GenBank/DDBJ whole genome shotgun (WGS) entry which is preliminary data.</text>
</comment>
<keyword evidence="8 9" id="KW-0472">Membrane</keyword>
<keyword evidence="7 9" id="KW-1133">Transmembrane helix</keyword>
<evidence type="ECO:0000256" key="5">
    <source>
        <dbReference type="ARBA" id="ARBA00022679"/>
    </source>
</evidence>
<feature type="transmembrane region" description="Helical" evidence="9">
    <location>
        <begin position="477"/>
        <end position="494"/>
    </location>
</feature>
<organism evidence="11 12">
    <name type="scientific">Besnoitia besnoiti</name>
    <name type="common">Apicomplexan protozoan</name>
    <dbReference type="NCBI Taxonomy" id="94643"/>
    <lineage>
        <taxon>Eukaryota</taxon>
        <taxon>Sar</taxon>
        <taxon>Alveolata</taxon>
        <taxon>Apicomplexa</taxon>
        <taxon>Conoidasida</taxon>
        <taxon>Coccidia</taxon>
        <taxon>Eucoccidiorida</taxon>
        <taxon>Eimeriorina</taxon>
        <taxon>Sarcocystidae</taxon>
        <taxon>Besnoitia</taxon>
    </lineage>
</organism>
<keyword evidence="12" id="KW-1185">Reference proteome</keyword>
<feature type="compositionally biased region" description="Basic and acidic residues" evidence="10">
    <location>
        <begin position="692"/>
        <end position="702"/>
    </location>
</feature>
<dbReference type="GO" id="GO:0006744">
    <property type="term" value="P:ubiquinone biosynthetic process"/>
    <property type="evidence" value="ECO:0007669"/>
    <property type="project" value="UniProtKB-UniRule"/>
</dbReference>
<dbReference type="STRING" id="94643.A0A2A9MN56"/>
<comment type="catalytic activity">
    <reaction evidence="9">
        <text>an all-trans-polyprenyl diphosphate + 4-hydroxybenzoate = a 4-hydroxy-3-(all-trans-polyprenyl)benzoate + diphosphate</text>
        <dbReference type="Rhea" id="RHEA:44504"/>
        <dbReference type="Rhea" id="RHEA-COMP:9514"/>
        <dbReference type="Rhea" id="RHEA-COMP:9564"/>
        <dbReference type="ChEBI" id="CHEBI:17879"/>
        <dbReference type="ChEBI" id="CHEBI:33019"/>
        <dbReference type="ChEBI" id="CHEBI:58914"/>
        <dbReference type="ChEBI" id="CHEBI:78396"/>
        <dbReference type="EC" id="2.5.1.39"/>
    </reaction>
</comment>
<evidence type="ECO:0000256" key="3">
    <source>
        <dbReference type="ARBA" id="ARBA00005179"/>
    </source>
</evidence>
<keyword evidence="9" id="KW-0414">Isoprene biosynthesis</keyword>
<dbReference type="PROSITE" id="PS00943">
    <property type="entry name" value="UBIA"/>
    <property type="match status" value="1"/>
</dbReference>
<dbReference type="GeneID" id="40305335"/>